<evidence type="ECO:0000259" key="13">
    <source>
        <dbReference type="PROSITE" id="PS00794"/>
    </source>
</evidence>
<dbReference type="CDD" id="cd00483">
    <property type="entry name" value="HPPK"/>
    <property type="match status" value="1"/>
</dbReference>
<dbReference type="InterPro" id="IPR000550">
    <property type="entry name" value="Hppk"/>
</dbReference>
<name>A0ABV7VNK7_9GAMM</name>
<dbReference type="PANTHER" id="PTHR43071:SF1">
    <property type="entry name" value="2-AMINO-4-HYDROXY-6-HYDROXYMETHYLDIHYDROPTERIDINE PYROPHOSPHOKINASE"/>
    <property type="match status" value="1"/>
</dbReference>
<comment type="function">
    <text evidence="10">Catalyzes the transfer of pyrophosphate from adenosine triphosphate (ATP) to 6-hydroxymethyl-7,8-dihydropterin, an enzymatic step in folate biosynthesis pathway.</text>
</comment>
<sequence>MTRCYIGLGANLNDPEQQIRSALAFLRQLPDCRLTAVSSLYGSKPLGPQDQPDFLNAVAGLETSLPPLALLDTLQQQELDQGRVRKRHWGERNIDLDILLYGDLQLRSERLNLPHHEMHKRSFVIVPLAEIAPQLQLPDGRYLTELTAEFDGELQRLKSLSDCL</sequence>
<comment type="pathway">
    <text evidence="1">Cofactor biosynthesis; tetrahydrofolate biosynthesis; 2-amino-4-hydroxy-6-hydroxymethyl-7,8-dihydropteridine diphosphate from 7,8-dihydroneopterin triphosphate: step 4/4.</text>
</comment>
<evidence type="ECO:0000256" key="6">
    <source>
        <dbReference type="ARBA" id="ARBA00022741"/>
    </source>
</evidence>
<dbReference type="EMBL" id="JBHRYB010000001">
    <property type="protein sequence ID" value="MFC3678563.1"/>
    <property type="molecule type" value="Genomic_DNA"/>
</dbReference>
<dbReference type="PANTHER" id="PTHR43071">
    <property type="entry name" value="2-AMINO-4-HYDROXY-6-HYDROXYMETHYLDIHYDROPTERIDINE PYROPHOSPHOKINASE"/>
    <property type="match status" value="1"/>
</dbReference>
<evidence type="ECO:0000256" key="3">
    <source>
        <dbReference type="ARBA" id="ARBA00013253"/>
    </source>
</evidence>
<reference evidence="15" key="1">
    <citation type="journal article" date="2019" name="Int. J. Syst. Evol. Microbiol.">
        <title>The Global Catalogue of Microorganisms (GCM) 10K type strain sequencing project: providing services to taxonomists for standard genome sequencing and annotation.</title>
        <authorList>
            <consortium name="The Broad Institute Genomics Platform"/>
            <consortium name="The Broad Institute Genome Sequencing Center for Infectious Disease"/>
            <person name="Wu L."/>
            <person name="Ma J."/>
        </authorList>
    </citation>
    <scope>NUCLEOTIDE SEQUENCE [LARGE SCALE GENOMIC DNA]</scope>
    <source>
        <strain evidence="15">KCTC 42424</strain>
    </source>
</reference>
<dbReference type="EC" id="2.7.6.3" evidence="3"/>
<keyword evidence="9" id="KW-0289">Folate biosynthesis</keyword>
<keyword evidence="8" id="KW-0067">ATP-binding</keyword>
<comment type="similarity">
    <text evidence="2">Belongs to the HPPK family.</text>
</comment>
<evidence type="ECO:0000256" key="11">
    <source>
        <dbReference type="ARBA" id="ARBA00029766"/>
    </source>
</evidence>
<evidence type="ECO:0000256" key="10">
    <source>
        <dbReference type="ARBA" id="ARBA00029409"/>
    </source>
</evidence>
<evidence type="ECO:0000256" key="5">
    <source>
        <dbReference type="ARBA" id="ARBA00022679"/>
    </source>
</evidence>
<gene>
    <name evidence="14" type="primary">folK</name>
    <name evidence="14" type="ORF">ACFOMG_00375</name>
</gene>
<keyword evidence="5 14" id="KW-0808">Transferase</keyword>
<keyword evidence="7" id="KW-0418">Kinase</keyword>
<dbReference type="Gene3D" id="3.30.70.560">
    <property type="entry name" value="7,8-Dihydro-6-hydroxymethylpterin-pyrophosphokinase HPPK"/>
    <property type="match status" value="1"/>
</dbReference>
<dbReference type="NCBIfam" id="TIGR01498">
    <property type="entry name" value="folK"/>
    <property type="match status" value="1"/>
</dbReference>
<accession>A0ABV7VNK7</accession>
<evidence type="ECO:0000313" key="15">
    <source>
        <dbReference type="Proteomes" id="UP001595722"/>
    </source>
</evidence>
<dbReference type="GO" id="GO:0003848">
    <property type="term" value="F:2-amino-4-hydroxy-6-hydroxymethyldihydropteridine diphosphokinase activity"/>
    <property type="evidence" value="ECO:0007669"/>
    <property type="project" value="UniProtKB-EC"/>
</dbReference>
<keyword evidence="15" id="KW-1185">Reference proteome</keyword>
<evidence type="ECO:0000256" key="2">
    <source>
        <dbReference type="ARBA" id="ARBA00005810"/>
    </source>
</evidence>
<organism evidence="14 15">
    <name type="scientific">Bacterioplanoides pacificum</name>
    <dbReference type="NCBI Taxonomy" id="1171596"/>
    <lineage>
        <taxon>Bacteria</taxon>
        <taxon>Pseudomonadati</taxon>
        <taxon>Pseudomonadota</taxon>
        <taxon>Gammaproteobacteria</taxon>
        <taxon>Oceanospirillales</taxon>
        <taxon>Oceanospirillaceae</taxon>
        <taxon>Bacterioplanoides</taxon>
    </lineage>
</organism>
<comment type="caution">
    <text evidence="14">The sequence shown here is derived from an EMBL/GenBank/DDBJ whole genome shotgun (WGS) entry which is preliminary data.</text>
</comment>
<dbReference type="Proteomes" id="UP001595722">
    <property type="component" value="Unassembled WGS sequence"/>
</dbReference>
<evidence type="ECO:0000256" key="4">
    <source>
        <dbReference type="ARBA" id="ARBA00016218"/>
    </source>
</evidence>
<dbReference type="RefSeq" id="WP_376864115.1">
    <property type="nucleotide sequence ID" value="NZ_JBHRYB010000001.1"/>
</dbReference>
<protein>
    <recommendedName>
        <fullName evidence="4">2-amino-4-hydroxy-6-hydroxymethyldihydropteridine pyrophosphokinase</fullName>
        <ecNumber evidence="3">2.7.6.3</ecNumber>
    </recommendedName>
    <alternativeName>
        <fullName evidence="11">6-hydroxymethyl-7,8-dihydropterin pyrophosphokinase</fullName>
    </alternativeName>
    <alternativeName>
        <fullName evidence="12">7,8-dihydro-6-hydroxymethylpterin-pyrophosphokinase</fullName>
    </alternativeName>
</protein>
<keyword evidence="6" id="KW-0547">Nucleotide-binding</keyword>
<feature type="domain" description="7,8-dihydro-6-hydroxymethylpterin-pyrophosphokinase" evidence="13">
    <location>
        <begin position="88"/>
        <end position="99"/>
    </location>
</feature>
<evidence type="ECO:0000256" key="7">
    <source>
        <dbReference type="ARBA" id="ARBA00022777"/>
    </source>
</evidence>
<evidence type="ECO:0000313" key="14">
    <source>
        <dbReference type="EMBL" id="MFC3678563.1"/>
    </source>
</evidence>
<evidence type="ECO:0000256" key="8">
    <source>
        <dbReference type="ARBA" id="ARBA00022840"/>
    </source>
</evidence>
<dbReference type="Pfam" id="PF01288">
    <property type="entry name" value="HPPK"/>
    <property type="match status" value="1"/>
</dbReference>
<evidence type="ECO:0000256" key="12">
    <source>
        <dbReference type="ARBA" id="ARBA00033413"/>
    </source>
</evidence>
<evidence type="ECO:0000256" key="1">
    <source>
        <dbReference type="ARBA" id="ARBA00005051"/>
    </source>
</evidence>
<evidence type="ECO:0000256" key="9">
    <source>
        <dbReference type="ARBA" id="ARBA00022909"/>
    </source>
</evidence>
<dbReference type="SUPFAM" id="SSF55083">
    <property type="entry name" value="6-hydroxymethyl-7,8-dihydropterin pyrophosphokinase, HPPK"/>
    <property type="match status" value="1"/>
</dbReference>
<proteinExistence type="inferred from homology"/>
<dbReference type="InterPro" id="IPR035907">
    <property type="entry name" value="Hppk_sf"/>
</dbReference>
<dbReference type="PROSITE" id="PS00794">
    <property type="entry name" value="HPPK"/>
    <property type="match status" value="1"/>
</dbReference>